<keyword evidence="2" id="KW-1185">Reference proteome</keyword>
<dbReference type="SUPFAM" id="SSF53681">
    <property type="entry name" value="Aspartate/glutamate racemase"/>
    <property type="match status" value="1"/>
</dbReference>
<comment type="caution">
    <text evidence="1">The sequence shown here is derived from an EMBL/GenBank/DDBJ whole genome shotgun (WGS) entry which is preliminary data.</text>
</comment>
<dbReference type="Proteomes" id="UP001527181">
    <property type="component" value="Unassembled WGS sequence"/>
</dbReference>
<feature type="non-terminal residue" evidence="1">
    <location>
        <position position="31"/>
    </location>
</feature>
<evidence type="ECO:0000313" key="2">
    <source>
        <dbReference type="Proteomes" id="UP001527181"/>
    </source>
</evidence>
<gene>
    <name evidence="1" type="ORF">M5X12_05490</name>
</gene>
<reference evidence="1 2" key="1">
    <citation type="submission" date="2022-05" db="EMBL/GenBank/DDBJ databases">
        <title>Genome Sequencing of Bee-Associated Microbes.</title>
        <authorList>
            <person name="Dunlap C."/>
        </authorList>
    </citation>
    <scope>NUCLEOTIDE SEQUENCE [LARGE SCALE GENOMIC DNA]</scope>
    <source>
        <strain evidence="1 2">NRRL B-04010</strain>
    </source>
</reference>
<accession>A0ABT4GTL2</accession>
<organism evidence="1 2">
    <name type="scientific">Paenibacillus alvei</name>
    <name type="common">Bacillus alvei</name>
    <dbReference type="NCBI Taxonomy" id="44250"/>
    <lineage>
        <taxon>Bacteria</taxon>
        <taxon>Bacillati</taxon>
        <taxon>Bacillota</taxon>
        <taxon>Bacilli</taxon>
        <taxon>Bacillales</taxon>
        <taxon>Paenibacillaceae</taxon>
        <taxon>Paenibacillus</taxon>
    </lineage>
</organism>
<sequence>MKVIGLLGGMSWESSVEYYRVINEEVNSVAL</sequence>
<protein>
    <submittedName>
        <fullName evidence="1">Aspartate racemase</fullName>
    </submittedName>
</protein>
<evidence type="ECO:0000313" key="1">
    <source>
        <dbReference type="EMBL" id="MCY9760031.1"/>
    </source>
</evidence>
<dbReference type="InterPro" id="IPR001920">
    <property type="entry name" value="Asp/Glu_race"/>
</dbReference>
<name>A0ABT4GTL2_PAEAL</name>
<dbReference type="Gene3D" id="3.40.50.1860">
    <property type="match status" value="1"/>
</dbReference>
<dbReference type="EMBL" id="JAMDNP010000006">
    <property type="protein sequence ID" value="MCY9760031.1"/>
    <property type="molecule type" value="Genomic_DNA"/>
</dbReference>
<proteinExistence type="predicted"/>